<dbReference type="AlphaFoldDB" id="A0A6A4D605"/>
<evidence type="ECO:0000313" key="5">
    <source>
        <dbReference type="EMBL" id="KAE8988446.1"/>
    </source>
</evidence>
<dbReference type="SUPFAM" id="SSF56672">
    <property type="entry name" value="DNA/RNA polymerases"/>
    <property type="match status" value="1"/>
</dbReference>
<dbReference type="InterPro" id="IPR036397">
    <property type="entry name" value="RNaseH_sf"/>
</dbReference>
<dbReference type="Gene3D" id="2.40.50.40">
    <property type="match status" value="1"/>
</dbReference>
<dbReference type="Gene3D" id="3.30.420.10">
    <property type="entry name" value="Ribonuclease H-like superfamily/Ribonuclease H"/>
    <property type="match status" value="1"/>
</dbReference>
<keyword evidence="1" id="KW-0511">Multifunctional enzyme</keyword>
<name>A0A6A4D605_9STRA</name>
<dbReference type="OrthoDB" id="10267344at2759"/>
<dbReference type="GO" id="GO:0003824">
    <property type="term" value="F:catalytic activity"/>
    <property type="evidence" value="ECO:0007669"/>
    <property type="project" value="UniProtKB-KW"/>
</dbReference>
<accession>A0A6A4D605</accession>
<evidence type="ECO:0000259" key="3">
    <source>
        <dbReference type="PROSITE" id="PS50013"/>
    </source>
</evidence>
<dbReference type="InterPro" id="IPR023780">
    <property type="entry name" value="Chromo_domain"/>
</dbReference>
<dbReference type="InterPro" id="IPR000953">
    <property type="entry name" value="Chromo/chromo_shadow_dom"/>
</dbReference>
<dbReference type="Pfam" id="PF17921">
    <property type="entry name" value="Integrase_H2C2"/>
    <property type="match status" value="1"/>
</dbReference>
<dbReference type="InterPro" id="IPR001584">
    <property type="entry name" value="Integrase_cat-core"/>
</dbReference>
<dbReference type="Pfam" id="PF00385">
    <property type="entry name" value="Chromo"/>
    <property type="match status" value="1"/>
</dbReference>
<evidence type="ECO:0000259" key="4">
    <source>
        <dbReference type="PROSITE" id="PS50994"/>
    </source>
</evidence>
<dbReference type="SUPFAM" id="SSF53098">
    <property type="entry name" value="Ribonuclease H-like"/>
    <property type="match status" value="1"/>
</dbReference>
<dbReference type="EMBL" id="QXFT01002214">
    <property type="protein sequence ID" value="KAE9301904.1"/>
    <property type="molecule type" value="Genomic_DNA"/>
</dbReference>
<evidence type="ECO:0008006" key="9">
    <source>
        <dbReference type="Google" id="ProtNLM"/>
    </source>
</evidence>
<evidence type="ECO:0000256" key="1">
    <source>
        <dbReference type="ARBA" id="ARBA00023268"/>
    </source>
</evidence>
<dbReference type="PANTHER" id="PTHR37984:SF5">
    <property type="entry name" value="PROTEIN NYNRIN-LIKE"/>
    <property type="match status" value="1"/>
</dbReference>
<dbReference type="Pfam" id="PF17919">
    <property type="entry name" value="RT_RNaseH_2"/>
    <property type="match status" value="1"/>
</dbReference>
<feature type="domain" description="Integrase catalytic" evidence="4">
    <location>
        <begin position="268"/>
        <end position="426"/>
    </location>
</feature>
<organism evidence="6 7">
    <name type="scientific">Phytophthora rubi</name>
    <dbReference type="NCBI Taxonomy" id="129364"/>
    <lineage>
        <taxon>Eukaryota</taxon>
        <taxon>Sar</taxon>
        <taxon>Stramenopiles</taxon>
        <taxon>Oomycota</taxon>
        <taxon>Peronosporomycetes</taxon>
        <taxon>Peronosporales</taxon>
        <taxon>Peronosporaceae</taxon>
        <taxon>Phytophthora</taxon>
    </lineage>
</organism>
<evidence type="ECO:0000313" key="7">
    <source>
        <dbReference type="Proteomes" id="UP000434957"/>
    </source>
</evidence>
<dbReference type="GO" id="GO:0003676">
    <property type="term" value="F:nucleic acid binding"/>
    <property type="evidence" value="ECO:0007669"/>
    <property type="project" value="InterPro"/>
</dbReference>
<dbReference type="Proteomes" id="UP000435112">
    <property type="component" value="Unassembled WGS sequence"/>
</dbReference>
<dbReference type="EMBL" id="QXFU01002242">
    <property type="protein sequence ID" value="KAE8988446.1"/>
    <property type="molecule type" value="Genomic_DNA"/>
</dbReference>
<keyword evidence="7" id="KW-1185">Reference proteome</keyword>
<feature type="domain" description="Chromo" evidence="3">
    <location>
        <begin position="552"/>
        <end position="602"/>
    </location>
</feature>
<dbReference type="InterPro" id="IPR043502">
    <property type="entry name" value="DNA/RNA_pol_sf"/>
</dbReference>
<reference evidence="6 7" key="1">
    <citation type="submission" date="2018-08" db="EMBL/GenBank/DDBJ databases">
        <title>Genomic investigation of the strawberry pathogen Phytophthora fragariae indicates pathogenicity is determined by transcriptional variation in three key races.</title>
        <authorList>
            <person name="Adams T.M."/>
            <person name="Armitage A.D."/>
            <person name="Sobczyk M.K."/>
            <person name="Bates H.J."/>
            <person name="Dunwell J.M."/>
            <person name="Nellist C.F."/>
            <person name="Harrison R.J."/>
        </authorList>
    </citation>
    <scope>NUCLEOTIDE SEQUENCE [LARGE SCALE GENOMIC DNA]</scope>
    <source>
        <strain evidence="5 8">SCRP324</strain>
        <strain evidence="6 7">SCRP333</strain>
    </source>
</reference>
<dbReference type="PROSITE" id="PS50994">
    <property type="entry name" value="INTEGRASE"/>
    <property type="match status" value="1"/>
</dbReference>
<dbReference type="GO" id="GO:0015074">
    <property type="term" value="P:DNA integration"/>
    <property type="evidence" value="ECO:0007669"/>
    <property type="project" value="InterPro"/>
</dbReference>
<feature type="region of interest" description="Disordered" evidence="2">
    <location>
        <begin position="627"/>
        <end position="650"/>
    </location>
</feature>
<dbReference type="InterPro" id="IPR041577">
    <property type="entry name" value="RT_RNaseH_2"/>
</dbReference>
<dbReference type="InterPro" id="IPR041588">
    <property type="entry name" value="Integrase_H2C2"/>
</dbReference>
<dbReference type="SUPFAM" id="SSF54160">
    <property type="entry name" value="Chromo domain-like"/>
    <property type="match status" value="1"/>
</dbReference>
<dbReference type="CDD" id="cd09274">
    <property type="entry name" value="RNase_HI_RT_Ty3"/>
    <property type="match status" value="1"/>
</dbReference>
<dbReference type="Pfam" id="PF00665">
    <property type="entry name" value="rve"/>
    <property type="match status" value="1"/>
</dbReference>
<feature type="compositionally biased region" description="Polar residues" evidence="2">
    <location>
        <begin position="641"/>
        <end position="650"/>
    </location>
</feature>
<gene>
    <name evidence="5" type="ORF">PR002_g21765</name>
    <name evidence="6" type="ORF">PR003_g22414</name>
</gene>
<dbReference type="InterPro" id="IPR012337">
    <property type="entry name" value="RNaseH-like_sf"/>
</dbReference>
<dbReference type="Proteomes" id="UP000434957">
    <property type="component" value="Unassembled WGS sequence"/>
</dbReference>
<dbReference type="PROSITE" id="PS50013">
    <property type="entry name" value="CHROMO_2"/>
    <property type="match status" value="1"/>
</dbReference>
<dbReference type="SMART" id="SM00298">
    <property type="entry name" value="CHROMO"/>
    <property type="match status" value="1"/>
</dbReference>
<evidence type="ECO:0000313" key="8">
    <source>
        <dbReference type="Proteomes" id="UP000435112"/>
    </source>
</evidence>
<sequence length="650" mass="73246">MKGSLLERWTPRCEAAFQRLKDCLAQAPLLHHYDDKLPLFLACDASNVGVGAVLFQRSETEDFRLLACFSSTLKGGQRNYSATQRELLAVIYGMRQCHDILWGRHFTLITDHQALVYMVKQERSHIMLLHYFDTIISYDFDVIHCPGVQNVLPDALCRLYPAPTTASASDLTSPVSVQQLISLSPRAALQELRGLRLVEDAQDRQDVVAHEHAKGHFGTDIILENIVKKRGLYWPSLRRDCEGVCKTCVPCQRFNVYQHGFNPLTSIDAENPFDHVSIDLGQGPCTSSLGNNYFLLVVDICTRFVLLRPLRTKTSEEVACELFYLFTCFGLPKILQSDNGTEFVNSVLSSLTAQYKVDHRVITPYNPRANGTAEVHVKVTKSVIYKTINGEDTSWDRALAPAQLAINTRISRRHGSSPFAAMFGRQCNEFADYSDTKEFPKAKWPARAHSIIFPAISKRALETEQRDAERHDNHHRMSVGSITPGMNVMAVNQTRGSKAEPRDEGPFKVIRVNAGGAYVLQGQTGSLLGRNYALSQLKPVPAPQYDDLPRSLVVKSILNHRGEPNARQYLVHWAGFPDEADSWEPPSQFDDVEVIRRYWKNRSASRSVGITVAHRRTTQLAATIETAPPERRSSRGRLLKQRNTWHPTPQ</sequence>
<evidence type="ECO:0000313" key="6">
    <source>
        <dbReference type="EMBL" id="KAE9301904.1"/>
    </source>
</evidence>
<dbReference type="InterPro" id="IPR016197">
    <property type="entry name" value="Chromo-like_dom_sf"/>
</dbReference>
<dbReference type="PANTHER" id="PTHR37984">
    <property type="entry name" value="PROTEIN CBG26694"/>
    <property type="match status" value="1"/>
</dbReference>
<protein>
    <recommendedName>
        <fullName evidence="9">Integrase catalytic domain-containing protein</fullName>
    </recommendedName>
</protein>
<proteinExistence type="predicted"/>
<comment type="caution">
    <text evidence="6">The sequence shown here is derived from an EMBL/GenBank/DDBJ whole genome shotgun (WGS) entry which is preliminary data.</text>
</comment>
<dbReference type="InterPro" id="IPR050951">
    <property type="entry name" value="Retrovirus_Pol_polyprotein"/>
</dbReference>
<evidence type="ECO:0000256" key="2">
    <source>
        <dbReference type="SAM" id="MobiDB-lite"/>
    </source>
</evidence>
<dbReference type="Gene3D" id="1.10.340.70">
    <property type="match status" value="1"/>
</dbReference>